<dbReference type="EMBL" id="AHMU02000077">
    <property type="protein sequence ID" value="EMN20043.1"/>
    <property type="molecule type" value="Genomic_DNA"/>
</dbReference>
<gene>
    <name evidence="2" type="ORF">LEP1GSC063_2260</name>
</gene>
<sequence>MTTVWNYLRDVLFRPEYYFKTYPLQSDRSKSNRSIRNFLIVLFCLAVILTFTRVLHESLFSPIKIKVAQEASAKVEENRKNYAQDRGFIFNLFSKTIYVLVWVLIPILLALIRLPILYFIGEYKVGFKQLFITTLATSLPLLSSSFIVSVGYDLISLDYSMGNADSLKLFFSFGLLILFLAWIWEGRLCYHAFTGQYDQNNGRAILIWIAPGLLFINAFSAKLLIQIWFG</sequence>
<keyword evidence="1" id="KW-0472">Membrane</keyword>
<feature type="transmembrane region" description="Helical" evidence="1">
    <location>
        <begin position="167"/>
        <end position="184"/>
    </location>
</feature>
<organism evidence="2 3">
    <name type="scientific">Leptospira santarosai serovar Arenal str. MAVJ 401</name>
    <dbReference type="NCBI Taxonomy" id="1049976"/>
    <lineage>
        <taxon>Bacteria</taxon>
        <taxon>Pseudomonadati</taxon>
        <taxon>Spirochaetota</taxon>
        <taxon>Spirochaetia</taxon>
        <taxon>Leptospirales</taxon>
        <taxon>Leptospiraceae</taxon>
        <taxon>Leptospira</taxon>
    </lineage>
</organism>
<accession>M6JKA2</accession>
<proteinExistence type="predicted"/>
<name>M6JKA2_9LEPT</name>
<dbReference type="RefSeq" id="WP_004472812.1">
    <property type="nucleotide sequence ID" value="NZ_AHMU02000077.1"/>
</dbReference>
<reference evidence="2 3" key="1">
    <citation type="submission" date="2013-01" db="EMBL/GenBank/DDBJ databases">
        <authorList>
            <person name="Harkins D.M."/>
            <person name="Durkin A.S."/>
            <person name="Brinkac L.M."/>
            <person name="Haft D.H."/>
            <person name="Selengut J.D."/>
            <person name="Sanka R."/>
            <person name="DePew J."/>
            <person name="Purushe J."/>
            <person name="Hartskeerl R.A."/>
            <person name="Ahmed A."/>
            <person name="van der Linden H."/>
            <person name="Goris M.G.A."/>
            <person name="Vinetz J.M."/>
            <person name="Sutton G.G."/>
            <person name="Nierman W.C."/>
            <person name="Fouts D.E."/>
        </authorList>
    </citation>
    <scope>NUCLEOTIDE SEQUENCE [LARGE SCALE GENOMIC DNA]</scope>
    <source>
        <strain evidence="2 3">MAVJ 401</strain>
    </source>
</reference>
<evidence type="ECO:0000313" key="3">
    <source>
        <dbReference type="Proteomes" id="UP000012106"/>
    </source>
</evidence>
<keyword evidence="1" id="KW-1133">Transmembrane helix</keyword>
<dbReference type="AlphaFoldDB" id="M6JKA2"/>
<feature type="transmembrane region" description="Helical" evidence="1">
    <location>
        <begin position="205"/>
        <end position="229"/>
    </location>
</feature>
<feature type="transmembrane region" description="Helical" evidence="1">
    <location>
        <begin position="38"/>
        <end position="56"/>
    </location>
</feature>
<comment type="caution">
    <text evidence="2">The sequence shown here is derived from an EMBL/GenBank/DDBJ whole genome shotgun (WGS) entry which is preliminary data.</text>
</comment>
<feature type="transmembrane region" description="Helical" evidence="1">
    <location>
        <begin position="97"/>
        <end position="118"/>
    </location>
</feature>
<keyword evidence="1" id="KW-0812">Transmembrane</keyword>
<evidence type="ECO:0008006" key="4">
    <source>
        <dbReference type="Google" id="ProtNLM"/>
    </source>
</evidence>
<protein>
    <recommendedName>
        <fullName evidence="4">Yip1 domain protein</fullName>
    </recommendedName>
</protein>
<evidence type="ECO:0000313" key="2">
    <source>
        <dbReference type="EMBL" id="EMN20043.1"/>
    </source>
</evidence>
<feature type="transmembrane region" description="Helical" evidence="1">
    <location>
        <begin position="130"/>
        <end position="155"/>
    </location>
</feature>
<evidence type="ECO:0000256" key="1">
    <source>
        <dbReference type="SAM" id="Phobius"/>
    </source>
</evidence>
<dbReference type="Proteomes" id="UP000012106">
    <property type="component" value="Unassembled WGS sequence"/>
</dbReference>